<dbReference type="GO" id="GO:0005737">
    <property type="term" value="C:cytoplasm"/>
    <property type="evidence" value="ECO:0007669"/>
    <property type="project" value="InterPro"/>
</dbReference>
<evidence type="ECO:0000256" key="4">
    <source>
        <dbReference type="ARBA" id="ARBA00023239"/>
    </source>
</evidence>
<reference evidence="9 10" key="1">
    <citation type="submission" date="2018-02" db="EMBL/GenBank/DDBJ databases">
        <title>The genomes of Aspergillus section Nigri reveals drivers in fungal speciation.</title>
        <authorList>
            <consortium name="DOE Joint Genome Institute"/>
            <person name="Vesth T.C."/>
            <person name="Nybo J."/>
            <person name="Theobald S."/>
            <person name="Brandl J."/>
            <person name="Frisvad J.C."/>
            <person name="Nielsen K.F."/>
            <person name="Lyhne E.K."/>
            <person name="Kogle M.E."/>
            <person name="Kuo A."/>
            <person name="Riley R."/>
            <person name="Clum A."/>
            <person name="Nolan M."/>
            <person name="Lipzen A."/>
            <person name="Salamov A."/>
            <person name="Henrissat B."/>
            <person name="Wiebenga A."/>
            <person name="De vries R.P."/>
            <person name="Grigoriev I.V."/>
            <person name="Mortensen U.H."/>
            <person name="Andersen M.R."/>
            <person name="Baker S.E."/>
        </authorList>
    </citation>
    <scope>NUCLEOTIDE SEQUENCE [LARGE SCALE GENOMIC DNA]</scope>
    <source>
        <strain evidence="9 10">CBS 101889</strain>
    </source>
</reference>
<dbReference type="GO" id="GO:0004139">
    <property type="term" value="F:deoxyribose-phosphate aldolase activity"/>
    <property type="evidence" value="ECO:0007669"/>
    <property type="project" value="UniProtKB-EC"/>
</dbReference>
<dbReference type="RefSeq" id="XP_025549740.1">
    <property type="nucleotide sequence ID" value="XM_025693954.1"/>
</dbReference>
<dbReference type="HAMAP" id="MF_00114">
    <property type="entry name" value="DeoC_type1"/>
    <property type="match status" value="1"/>
</dbReference>
<organism evidence="9 10">
    <name type="scientific">Aspergillus homomorphus (strain CBS 101889)</name>
    <dbReference type="NCBI Taxonomy" id="1450537"/>
    <lineage>
        <taxon>Eukaryota</taxon>
        <taxon>Fungi</taxon>
        <taxon>Dikarya</taxon>
        <taxon>Ascomycota</taxon>
        <taxon>Pezizomycotina</taxon>
        <taxon>Eurotiomycetes</taxon>
        <taxon>Eurotiomycetidae</taxon>
        <taxon>Eurotiales</taxon>
        <taxon>Aspergillaceae</taxon>
        <taxon>Aspergillus</taxon>
        <taxon>Aspergillus subgen. Circumdati</taxon>
    </lineage>
</organism>
<evidence type="ECO:0000256" key="6">
    <source>
        <dbReference type="ARBA" id="ARBA00032755"/>
    </source>
</evidence>
<comment type="catalytic activity">
    <reaction evidence="7">
        <text>2-deoxy-D-ribose 5-phosphate = D-glyceraldehyde 3-phosphate + acetaldehyde</text>
        <dbReference type="Rhea" id="RHEA:12821"/>
        <dbReference type="ChEBI" id="CHEBI:15343"/>
        <dbReference type="ChEBI" id="CHEBI:59776"/>
        <dbReference type="ChEBI" id="CHEBI:62877"/>
        <dbReference type="EC" id="4.1.2.4"/>
    </reaction>
</comment>
<dbReference type="GO" id="GO:0046386">
    <property type="term" value="P:deoxyribose phosphate catabolic process"/>
    <property type="evidence" value="ECO:0007669"/>
    <property type="project" value="UniProtKB-UniPathway"/>
</dbReference>
<dbReference type="EMBL" id="KZ824294">
    <property type="protein sequence ID" value="RAL10586.1"/>
    <property type="molecule type" value="Genomic_DNA"/>
</dbReference>
<keyword evidence="5 8" id="KW-0704">Schiff base</keyword>
<name>A0A395HSR3_ASPHC</name>
<dbReference type="PANTHER" id="PTHR10889:SF1">
    <property type="entry name" value="DEOXYRIBOSE-PHOSPHATE ALDOLASE"/>
    <property type="match status" value="1"/>
</dbReference>
<evidence type="ECO:0000256" key="1">
    <source>
        <dbReference type="ARBA" id="ARBA00010936"/>
    </source>
</evidence>
<dbReference type="GO" id="GO:0016052">
    <property type="term" value="P:carbohydrate catabolic process"/>
    <property type="evidence" value="ECO:0007669"/>
    <property type="project" value="TreeGrafter"/>
</dbReference>
<protein>
    <recommendedName>
        <fullName evidence="2">deoxyribose-phosphate aldolase</fullName>
        <ecNumber evidence="2">4.1.2.4</ecNumber>
    </recommendedName>
    <alternativeName>
        <fullName evidence="6">2-deoxy-D-ribose 5-phosphate aldolase</fullName>
    </alternativeName>
</protein>
<dbReference type="UniPathway" id="UPA00002">
    <property type="reaction ID" value="UER00468"/>
</dbReference>
<evidence type="ECO:0000313" key="9">
    <source>
        <dbReference type="EMBL" id="RAL10586.1"/>
    </source>
</evidence>
<gene>
    <name evidence="9" type="ORF">BO97DRAFT_393941</name>
</gene>
<dbReference type="Gene3D" id="3.20.20.70">
    <property type="entry name" value="Aldolase class I"/>
    <property type="match status" value="1"/>
</dbReference>
<evidence type="ECO:0000256" key="2">
    <source>
        <dbReference type="ARBA" id="ARBA00012515"/>
    </source>
</evidence>
<dbReference type="STRING" id="1450537.A0A395HSR3"/>
<evidence type="ECO:0000256" key="3">
    <source>
        <dbReference type="ARBA" id="ARBA00022490"/>
    </source>
</evidence>
<dbReference type="AlphaFoldDB" id="A0A395HSR3"/>
<dbReference type="EC" id="4.1.2.4" evidence="2"/>
<feature type="active site" description="Schiff-base intermediate with acetaldehyde" evidence="8">
    <location>
        <position position="201"/>
    </location>
</feature>
<dbReference type="CDD" id="cd00959">
    <property type="entry name" value="DeoC"/>
    <property type="match status" value="1"/>
</dbReference>
<dbReference type="GeneID" id="37198243"/>
<dbReference type="SMART" id="SM01133">
    <property type="entry name" value="DeoC"/>
    <property type="match status" value="1"/>
</dbReference>
<keyword evidence="4" id="KW-0456">Lyase</keyword>
<dbReference type="InterPro" id="IPR002915">
    <property type="entry name" value="DeoC/FbaB/LacD_aldolase"/>
</dbReference>
<dbReference type="VEuPathDB" id="FungiDB:BO97DRAFT_393941"/>
<dbReference type="NCBIfam" id="TIGR00126">
    <property type="entry name" value="deoC"/>
    <property type="match status" value="1"/>
</dbReference>
<evidence type="ECO:0000256" key="8">
    <source>
        <dbReference type="PIRSR" id="PIRSR001357-50"/>
    </source>
</evidence>
<dbReference type="GO" id="GO:0009264">
    <property type="term" value="P:deoxyribonucleotide catabolic process"/>
    <property type="evidence" value="ECO:0007669"/>
    <property type="project" value="InterPro"/>
</dbReference>
<dbReference type="Proteomes" id="UP000248961">
    <property type="component" value="Unassembled WGS sequence"/>
</dbReference>
<keyword evidence="10" id="KW-1185">Reference proteome</keyword>
<dbReference type="InterPro" id="IPR013785">
    <property type="entry name" value="Aldolase_TIM"/>
</dbReference>
<dbReference type="FunFam" id="3.20.20.70:FF:000044">
    <property type="entry name" value="Deoxyribose-phosphate aldolase"/>
    <property type="match status" value="1"/>
</dbReference>
<sequence>MSSQSNPIPTTNAEWDTLITQIQSSLPTTYPTYAVPPTLNQTIDHTQLSPTATQADIDTLCTEALTHNFATVCVRLPHVPRALHNLTTASSAPSSSVSAANKPGIACVISFPEGTSPPTEKAREARAAIQAGATELDMVMNYPLLKAGQYSAVYEDLRAVRAAAPGSVVALKVILETAQLGPSEIVAGSVIACLSGAEFIKTSTGFNGAGARVEDVRVMRAVAEILGLGTRVKASGGVRSAGACRDMLSAGAHRIGSSSGVSIMLDSGENRGEEEGQTY</sequence>
<dbReference type="OrthoDB" id="70823at2759"/>
<keyword evidence="3" id="KW-0963">Cytoplasm</keyword>
<dbReference type="InterPro" id="IPR011343">
    <property type="entry name" value="DeoC"/>
</dbReference>
<dbReference type="InterPro" id="IPR028581">
    <property type="entry name" value="DeoC_typeI"/>
</dbReference>
<accession>A0A395HSR3</accession>
<evidence type="ECO:0000256" key="7">
    <source>
        <dbReference type="ARBA" id="ARBA00048791"/>
    </source>
</evidence>
<evidence type="ECO:0000256" key="5">
    <source>
        <dbReference type="ARBA" id="ARBA00023270"/>
    </source>
</evidence>
<comment type="similarity">
    <text evidence="1">Belongs to the DeoC/FbaB aldolase family. DeoC type 1 subfamily.</text>
</comment>
<dbReference type="Pfam" id="PF01791">
    <property type="entry name" value="DeoC"/>
    <property type="match status" value="1"/>
</dbReference>
<dbReference type="PIRSF" id="PIRSF001357">
    <property type="entry name" value="DeoC"/>
    <property type="match status" value="1"/>
</dbReference>
<proteinExistence type="inferred from homology"/>
<dbReference type="SUPFAM" id="SSF51569">
    <property type="entry name" value="Aldolase"/>
    <property type="match status" value="1"/>
</dbReference>
<feature type="active site" description="Proton donor/acceptor" evidence="8">
    <location>
        <position position="233"/>
    </location>
</feature>
<evidence type="ECO:0000313" key="10">
    <source>
        <dbReference type="Proteomes" id="UP000248961"/>
    </source>
</evidence>
<dbReference type="PANTHER" id="PTHR10889">
    <property type="entry name" value="DEOXYRIBOSE-PHOSPHATE ALDOLASE"/>
    <property type="match status" value="1"/>
</dbReference>